<dbReference type="OrthoDB" id="9760084at2"/>
<feature type="binding site" evidence="5">
    <location>
        <position position="341"/>
    </location>
    <ligand>
        <name>Ca(2+)</name>
        <dbReference type="ChEBI" id="CHEBI:29108"/>
    </ligand>
</feature>
<organism evidence="6 7">
    <name type="scientific">Brevirhabdus pacifica</name>
    <dbReference type="NCBI Taxonomy" id="1267768"/>
    <lineage>
        <taxon>Bacteria</taxon>
        <taxon>Pseudomonadati</taxon>
        <taxon>Pseudomonadota</taxon>
        <taxon>Alphaproteobacteria</taxon>
        <taxon>Rhodobacterales</taxon>
        <taxon>Paracoccaceae</taxon>
        <taxon>Brevirhabdus</taxon>
    </lineage>
</organism>
<evidence type="ECO:0000256" key="1">
    <source>
        <dbReference type="ARBA" id="ARBA00006586"/>
    </source>
</evidence>
<keyword evidence="7" id="KW-1185">Reference proteome</keyword>
<dbReference type="AlphaFoldDB" id="A0A1U7DF21"/>
<dbReference type="InterPro" id="IPR043146">
    <property type="entry name" value="Penicillin_amidase_N_B-knob"/>
</dbReference>
<evidence type="ECO:0000256" key="3">
    <source>
        <dbReference type="ARBA" id="ARBA00023145"/>
    </source>
</evidence>
<evidence type="ECO:0000313" key="7">
    <source>
        <dbReference type="Proteomes" id="UP000187266"/>
    </source>
</evidence>
<name>A0A1U7DF21_9RHOB</name>
<comment type="similarity">
    <text evidence="1">Belongs to the peptidase S45 family.</text>
</comment>
<feature type="binding site" evidence="5">
    <location>
        <position position="195"/>
    </location>
    <ligand>
        <name>Ca(2+)</name>
        <dbReference type="ChEBI" id="CHEBI:29108"/>
    </ligand>
</feature>
<dbReference type="InterPro" id="IPR002692">
    <property type="entry name" value="S45"/>
</dbReference>
<dbReference type="Pfam" id="PF01804">
    <property type="entry name" value="Penicil_amidase"/>
    <property type="match status" value="1"/>
</dbReference>
<gene>
    <name evidence="6" type="ORF">BV394_01680</name>
</gene>
<dbReference type="Gene3D" id="2.30.120.10">
    <property type="match status" value="1"/>
</dbReference>
<protein>
    <submittedName>
        <fullName evidence="6">Penicillin acylase family protein</fullName>
    </submittedName>
</protein>
<evidence type="ECO:0000256" key="4">
    <source>
        <dbReference type="PIRSR" id="PIRSR001227-1"/>
    </source>
</evidence>
<dbReference type="Gene3D" id="3.60.20.10">
    <property type="entry name" value="Glutamine Phosphoribosylpyrophosphate, subunit 1, domain 1"/>
    <property type="match status" value="1"/>
</dbReference>
<dbReference type="InterPro" id="IPR029055">
    <property type="entry name" value="Ntn_hydrolases_N"/>
</dbReference>
<dbReference type="PANTHER" id="PTHR34218:SF4">
    <property type="entry name" value="ACYL-HOMOSERINE LACTONE ACYLASE QUIP"/>
    <property type="match status" value="1"/>
</dbReference>
<dbReference type="InterPro" id="IPR043147">
    <property type="entry name" value="Penicillin_amidase_A-knob"/>
</dbReference>
<dbReference type="Gene3D" id="1.10.1400.10">
    <property type="match status" value="1"/>
</dbReference>
<evidence type="ECO:0000256" key="5">
    <source>
        <dbReference type="PIRSR" id="PIRSR001227-2"/>
    </source>
</evidence>
<dbReference type="PIRSF" id="PIRSF001227">
    <property type="entry name" value="Pen_acylase"/>
    <property type="match status" value="1"/>
</dbReference>
<keyword evidence="5" id="KW-0479">Metal-binding</keyword>
<feature type="active site" description="Nucleophile" evidence="4">
    <location>
        <position position="266"/>
    </location>
</feature>
<feature type="binding site" evidence="5">
    <location>
        <position position="338"/>
    </location>
    <ligand>
        <name>Ca(2+)</name>
        <dbReference type="ChEBI" id="CHEBI:29108"/>
    </ligand>
</feature>
<dbReference type="GO" id="GO:0017000">
    <property type="term" value="P:antibiotic biosynthetic process"/>
    <property type="evidence" value="ECO:0007669"/>
    <property type="project" value="InterPro"/>
</dbReference>
<accession>A0A2M9DGL4</accession>
<dbReference type="GO" id="GO:0016811">
    <property type="term" value="F:hydrolase activity, acting on carbon-nitrogen (but not peptide) bonds, in linear amides"/>
    <property type="evidence" value="ECO:0007669"/>
    <property type="project" value="InterPro"/>
</dbReference>
<accession>A0A1U7DF21</accession>
<reference evidence="6 7" key="1">
    <citation type="submission" date="2017-01" db="EMBL/GenBank/DDBJ databases">
        <title>Genomic analysis of Xuhuaishuia manganoxidans DY6-4.</title>
        <authorList>
            <person name="Wang X."/>
        </authorList>
    </citation>
    <scope>NUCLEOTIDE SEQUENCE [LARGE SCALE GENOMIC DNA]</scope>
    <source>
        <strain evidence="6 7">DY6-4</strain>
    </source>
</reference>
<dbReference type="CDD" id="cd03747">
    <property type="entry name" value="Ntn_PGA_like"/>
    <property type="match status" value="1"/>
</dbReference>
<dbReference type="Gene3D" id="1.10.439.10">
    <property type="entry name" value="Penicillin Amidohydrolase, domain 1"/>
    <property type="match status" value="1"/>
</dbReference>
<dbReference type="STRING" id="1267768.BV394_01680"/>
<dbReference type="InterPro" id="IPR023343">
    <property type="entry name" value="Penicillin_amidase_dom1"/>
</dbReference>
<keyword evidence="3" id="KW-0865">Zymogen</keyword>
<dbReference type="Proteomes" id="UP000187266">
    <property type="component" value="Chromosome"/>
</dbReference>
<dbReference type="PANTHER" id="PTHR34218">
    <property type="entry name" value="PEPTIDASE S45 PENICILLIN AMIDASE"/>
    <property type="match status" value="1"/>
</dbReference>
<dbReference type="GO" id="GO:0046872">
    <property type="term" value="F:metal ion binding"/>
    <property type="evidence" value="ECO:0007669"/>
    <property type="project" value="UniProtKB-KW"/>
</dbReference>
<dbReference type="RefSeq" id="WP_076978619.1">
    <property type="nucleotide sequence ID" value="NZ_CP019124.1"/>
</dbReference>
<sequence>MALAFRWLLRIFVALVVLAVLALSLVYYFASRSLPDYTAEYRVRGAEQRIEIIRDNANIPHIMAKTDEDAFFGLGLVHAQDRLWQMTLRRRRAQGRMSEVFGERMLPTDELMRRLDLYRLSVRSFQAMEAEDRAALEAYSRGVNAWIDIVNRDAMGRGAPEFFMFSNAIAPWQPADSIAIGKLLAFETTDQIRAEVLRAQVSLRLDEPRLRDILPEPSGPALATLPPVTDGGPTSPRRRAALAAQSGARQSADSADEPGLALAGASNAWAAAPSRAASGASLLANDPHNRLTAPTQWYLARLELESGGVIGATMPGMPQVMAGRSDRLGWGITSAFADDLDLFVERLDPANSRRYETEEGFVPFRTESAVIRVKDAAPVTITLRWTRNGPVLPGNHFDLNSVTPPGHVIALSWTGLSDRDTTIAGFRALMKSRTTGQALKAGERFVAPAWNLVLADRRGIAMQTVGALPERSDEQQGEGRLPTPGRLASSPWRGTLPYADNPGFSDPEGGIVGNTNNRMVDRPFPRNVSGNWGDMLRIQRWRRLMQSRGVHTRESFIEAQLDTVSNAARTVLPLIARNLWFTGTAPAQGTPERKRQTALELLANWNGEMNEHLPEPLIYAAWARNLQHLLIRDELGEVADRLARVDPVFIERVFRDIEGAGVWCDVVQSAVVETCTDISRAALDTAIVELEETHGAGLESLRWGDAHLAEHRHPILGDIPLLSWFVNIRQSTSGGDHTLQRGLTAATGKMPYANIQAAGYRGVYDFADPDSSVFVTATGQSGHPLSRFYDNLGDLWRRGEYTPMSLDIGLAAAAAVGHTVLLPAAQPR</sequence>
<comment type="cofactor">
    <cofactor evidence="5">
        <name>Ca(2+)</name>
        <dbReference type="ChEBI" id="CHEBI:29108"/>
    </cofactor>
    <text evidence="5">Binds 1 Ca(2+) ion per dimer.</text>
</comment>
<evidence type="ECO:0000313" key="6">
    <source>
        <dbReference type="EMBL" id="APX88594.1"/>
    </source>
</evidence>
<keyword evidence="5" id="KW-0106">Calcium</keyword>
<dbReference type="EMBL" id="CP019124">
    <property type="protein sequence ID" value="APX88594.1"/>
    <property type="molecule type" value="Genomic_DNA"/>
</dbReference>
<proteinExistence type="inferred from homology"/>
<keyword evidence="2" id="KW-0378">Hydrolase</keyword>
<dbReference type="InterPro" id="IPR014395">
    <property type="entry name" value="Pen/GL7ACA/AHL_acylase"/>
</dbReference>
<evidence type="ECO:0000256" key="2">
    <source>
        <dbReference type="ARBA" id="ARBA00022801"/>
    </source>
</evidence>
<dbReference type="SUPFAM" id="SSF56235">
    <property type="entry name" value="N-terminal nucleophile aminohydrolases (Ntn hydrolases)"/>
    <property type="match status" value="1"/>
</dbReference>